<dbReference type="Proteomes" id="UP000287243">
    <property type="component" value="Chromosome"/>
</dbReference>
<organism evidence="15 16">
    <name type="scientific">Velamenicoccus archaeovorus</name>
    <dbReference type="NCBI Taxonomy" id="1930593"/>
    <lineage>
        <taxon>Bacteria</taxon>
        <taxon>Pseudomonadati</taxon>
        <taxon>Candidatus Omnitrophota</taxon>
        <taxon>Candidatus Velamenicoccus</taxon>
    </lineage>
</organism>
<evidence type="ECO:0000256" key="2">
    <source>
        <dbReference type="ARBA" id="ARBA00022490"/>
    </source>
</evidence>
<dbReference type="InterPro" id="IPR036397">
    <property type="entry name" value="RNaseH_sf"/>
</dbReference>
<evidence type="ECO:0000256" key="9">
    <source>
        <dbReference type="ARBA" id="ARBA00023125"/>
    </source>
</evidence>
<keyword evidence="16" id="KW-1185">Reference proteome</keyword>
<evidence type="ECO:0000256" key="14">
    <source>
        <dbReference type="NCBIfam" id="TIGR00228"/>
    </source>
</evidence>
<evidence type="ECO:0000256" key="8">
    <source>
        <dbReference type="ARBA" id="ARBA00022842"/>
    </source>
</evidence>
<evidence type="ECO:0000313" key="15">
    <source>
        <dbReference type="EMBL" id="QAT16940.1"/>
    </source>
</evidence>
<dbReference type="InterPro" id="IPR002176">
    <property type="entry name" value="X-over_junc_endoDNase_RuvC"/>
</dbReference>
<comment type="subunit">
    <text evidence="13">Homodimer which binds Holliday junction (HJ) DNA. The HJ becomes 2-fold symmetrical on binding to RuvC with unstacked arms; it has a different conformation from HJ DNA in complex with RuvA. In the full resolvosome a probable DNA-RuvA(4)-RuvB(12)-RuvC(2) complex forms which resolves the HJ.</text>
</comment>
<dbReference type="GO" id="GO:0000287">
    <property type="term" value="F:magnesium ion binding"/>
    <property type="evidence" value="ECO:0007669"/>
    <property type="project" value="UniProtKB-UniRule"/>
</dbReference>
<evidence type="ECO:0000256" key="10">
    <source>
        <dbReference type="ARBA" id="ARBA00023172"/>
    </source>
</evidence>
<dbReference type="InterPro" id="IPR012337">
    <property type="entry name" value="RNaseH-like_sf"/>
</dbReference>
<dbReference type="Pfam" id="PF02075">
    <property type="entry name" value="RuvC"/>
    <property type="match status" value="1"/>
</dbReference>
<dbReference type="AlphaFoldDB" id="A0A410P489"/>
<keyword evidence="7 13" id="KW-0378">Hydrolase</keyword>
<evidence type="ECO:0000256" key="4">
    <source>
        <dbReference type="ARBA" id="ARBA00022723"/>
    </source>
</evidence>
<keyword evidence="8 13" id="KW-0460">Magnesium</keyword>
<dbReference type="GO" id="GO:0005737">
    <property type="term" value="C:cytoplasm"/>
    <property type="evidence" value="ECO:0007669"/>
    <property type="project" value="UniProtKB-SubCell"/>
</dbReference>
<dbReference type="HAMAP" id="MF_00034">
    <property type="entry name" value="RuvC"/>
    <property type="match status" value="1"/>
</dbReference>
<evidence type="ECO:0000256" key="3">
    <source>
        <dbReference type="ARBA" id="ARBA00022722"/>
    </source>
</evidence>
<dbReference type="PANTHER" id="PTHR30194">
    <property type="entry name" value="CROSSOVER JUNCTION ENDODEOXYRIBONUCLEASE RUVC"/>
    <property type="match status" value="1"/>
</dbReference>
<evidence type="ECO:0000256" key="13">
    <source>
        <dbReference type="HAMAP-Rule" id="MF_00034"/>
    </source>
</evidence>
<protein>
    <recommendedName>
        <fullName evidence="13 14">Crossover junction endodeoxyribonuclease RuvC</fullName>
        <ecNumber evidence="13 14">3.1.21.10</ecNumber>
    </recommendedName>
    <alternativeName>
        <fullName evidence="13">Holliday junction nuclease RuvC</fullName>
    </alternativeName>
    <alternativeName>
        <fullName evidence="13">Holliday junction resolvase RuvC</fullName>
    </alternativeName>
</protein>
<feature type="binding site" evidence="13">
    <location>
        <position position="142"/>
    </location>
    <ligand>
        <name>Mg(2+)</name>
        <dbReference type="ChEBI" id="CHEBI:18420"/>
        <label>1</label>
    </ligand>
</feature>
<dbReference type="GO" id="GO:0006281">
    <property type="term" value="P:DNA repair"/>
    <property type="evidence" value="ECO:0007669"/>
    <property type="project" value="UniProtKB-UniRule"/>
</dbReference>
<dbReference type="GO" id="GO:0003677">
    <property type="term" value="F:DNA binding"/>
    <property type="evidence" value="ECO:0007669"/>
    <property type="project" value="UniProtKB-KW"/>
</dbReference>
<comment type="function">
    <text evidence="13">The RuvA-RuvB-RuvC complex processes Holliday junction (HJ) DNA during genetic recombination and DNA repair. Endonuclease that resolves HJ intermediates. Cleaves cruciform DNA by making single-stranded nicks across the HJ at symmetrical positions within the homologous arms, yielding a 5'-phosphate and a 3'-hydroxyl group; requires a central core of homology in the junction. The consensus cleavage sequence is 5'-(A/T)TT(C/G)-3'. Cleavage occurs on the 3'-side of the TT dinucleotide at the point of strand exchange. HJ branch migration catalyzed by RuvA-RuvB allows RuvC to scan DNA until it finds its consensus sequence, where it cleaves and resolves the cruciform DNA.</text>
</comment>
<keyword evidence="6 13" id="KW-0227">DNA damage</keyword>
<dbReference type="InterPro" id="IPR020563">
    <property type="entry name" value="X-over_junc_endoDNase_Mg_BS"/>
</dbReference>
<dbReference type="NCBIfam" id="TIGR00228">
    <property type="entry name" value="ruvC"/>
    <property type="match status" value="1"/>
</dbReference>
<proteinExistence type="inferred from homology"/>
<keyword evidence="3 13" id="KW-0540">Nuclease</keyword>
<dbReference type="KEGG" id="vai:BU251_03935"/>
<feature type="active site" evidence="13">
    <location>
        <position position="67"/>
    </location>
</feature>
<dbReference type="SUPFAM" id="SSF53098">
    <property type="entry name" value="Ribonuclease H-like"/>
    <property type="match status" value="1"/>
</dbReference>
<keyword evidence="4 13" id="KW-0479">Metal-binding</keyword>
<evidence type="ECO:0000256" key="1">
    <source>
        <dbReference type="ARBA" id="ARBA00009518"/>
    </source>
</evidence>
<dbReference type="OrthoDB" id="9805499at2"/>
<evidence type="ECO:0000313" key="16">
    <source>
        <dbReference type="Proteomes" id="UP000287243"/>
    </source>
</evidence>
<sequence>MLILGIDPGLHVTGYGLIEADRHGFTIKKSGFIKTRIKDELPKRLLQIHGELAEILDRHKPDALVLEKLYAHYKHPLTASLLGHARGVICMLAEEKKVAFFEYPATRVKQVTTGHGHASKEQVQKMIEHMFGAARESFGPVDTTDAISLAVTHALTIRAKL</sequence>
<evidence type="ECO:0000256" key="12">
    <source>
        <dbReference type="ARBA" id="ARBA00029354"/>
    </source>
</evidence>
<feature type="active site" evidence="13">
    <location>
        <position position="142"/>
    </location>
</feature>
<accession>A0A410P489</accession>
<dbReference type="PANTHER" id="PTHR30194:SF3">
    <property type="entry name" value="CROSSOVER JUNCTION ENDODEOXYRIBONUCLEASE RUVC"/>
    <property type="match status" value="1"/>
</dbReference>
<dbReference type="PROSITE" id="PS01321">
    <property type="entry name" value="RUVC"/>
    <property type="match status" value="1"/>
</dbReference>
<keyword evidence="9 13" id="KW-0238">DNA-binding</keyword>
<evidence type="ECO:0000256" key="11">
    <source>
        <dbReference type="ARBA" id="ARBA00023204"/>
    </source>
</evidence>
<dbReference type="FunFam" id="3.30.420.10:FF:000002">
    <property type="entry name" value="Crossover junction endodeoxyribonuclease RuvC"/>
    <property type="match status" value="1"/>
</dbReference>
<gene>
    <name evidence="13" type="primary">ruvC</name>
    <name evidence="15" type="ORF">BU251_03935</name>
</gene>
<feature type="active site" evidence="13">
    <location>
        <position position="7"/>
    </location>
</feature>
<comment type="subcellular location">
    <subcellularLocation>
        <location evidence="13">Cytoplasm</location>
    </subcellularLocation>
</comment>
<feature type="binding site" evidence="13">
    <location>
        <position position="7"/>
    </location>
    <ligand>
        <name>Mg(2+)</name>
        <dbReference type="ChEBI" id="CHEBI:18420"/>
        <label>1</label>
    </ligand>
</feature>
<dbReference type="EC" id="3.1.21.10" evidence="13 14"/>
<evidence type="ECO:0000256" key="7">
    <source>
        <dbReference type="ARBA" id="ARBA00022801"/>
    </source>
</evidence>
<reference evidence="15 16" key="1">
    <citation type="submission" date="2017-01" db="EMBL/GenBank/DDBJ databases">
        <title>First insights into the biology of 'candidatus Vampirococcus archaeovorus'.</title>
        <authorList>
            <person name="Kizina J."/>
            <person name="Jordan S."/>
            <person name="Stueber K."/>
            <person name="Reinhardt R."/>
            <person name="Harder J."/>
        </authorList>
    </citation>
    <scope>NUCLEOTIDE SEQUENCE [LARGE SCALE GENOMIC DNA]</scope>
    <source>
        <strain evidence="15 16">LiM</strain>
    </source>
</reference>
<evidence type="ECO:0000256" key="6">
    <source>
        <dbReference type="ARBA" id="ARBA00022763"/>
    </source>
</evidence>
<keyword evidence="5 13" id="KW-0255">Endonuclease</keyword>
<dbReference type="GO" id="GO:0008821">
    <property type="term" value="F:crossover junction DNA endonuclease activity"/>
    <property type="evidence" value="ECO:0007669"/>
    <property type="project" value="UniProtKB-UniRule"/>
</dbReference>
<dbReference type="RefSeq" id="WP_128699582.1">
    <property type="nucleotide sequence ID" value="NZ_CP019384.1"/>
</dbReference>
<keyword evidence="2 13" id="KW-0963">Cytoplasm</keyword>
<comment type="similarity">
    <text evidence="1 13">Belongs to the RuvC family.</text>
</comment>
<dbReference type="GO" id="GO:0006310">
    <property type="term" value="P:DNA recombination"/>
    <property type="evidence" value="ECO:0007669"/>
    <property type="project" value="UniProtKB-UniRule"/>
</dbReference>
<comment type="catalytic activity">
    <reaction evidence="12 13">
        <text>Endonucleolytic cleavage at a junction such as a reciprocal single-stranded crossover between two homologous DNA duplexes (Holliday junction).</text>
        <dbReference type="EC" id="3.1.21.10"/>
    </reaction>
</comment>
<dbReference type="CDD" id="cd16962">
    <property type="entry name" value="RuvC"/>
    <property type="match status" value="1"/>
</dbReference>
<feature type="binding site" evidence="13">
    <location>
        <position position="67"/>
    </location>
    <ligand>
        <name>Mg(2+)</name>
        <dbReference type="ChEBI" id="CHEBI:18420"/>
        <label>2</label>
    </ligand>
</feature>
<evidence type="ECO:0000256" key="5">
    <source>
        <dbReference type="ARBA" id="ARBA00022759"/>
    </source>
</evidence>
<dbReference type="PRINTS" id="PR00696">
    <property type="entry name" value="RSOLVASERUVC"/>
</dbReference>
<dbReference type="EMBL" id="CP019384">
    <property type="protein sequence ID" value="QAT16940.1"/>
    <property type="molecule type" value="Genomic_DNA"/>
</dbReference>
<comment type="cofactor">
    <cofactor evidence="13">
        <name>Mg(2+)</name>
        <dbReference type="ChEBI" id="CHEBI:18420"/>
    </cofactor>
    <text evidence="13">Binds 2 Mg(2+) ion per subunit.</text>
</comment>
<name>A0A410P489_VELA1</name>
<dbReference type="GO" id="GO:0048476">
    <property type="term" value="C:Holliday junction resolvase complex"/>
    <property type="evidence" value="ECO:0007669"/>
    <property type="project" value="UniProtKB-UniRule"/>
</dbReference>
<dbReference type="Gene3D" id="3.30.420.10">
    <property type="entry name" value="Ribonuclease H-like superfamily/Ribonuclease H"/>
    <property type="match status" value="1"/>
</dbReference>
<keyword evidence="10 13" id="KW-0233">DNA recombination</keyword>
<keyword evidence="11 13" id="KW-0234">DNA repair</keyword>